<name>A0A0V1FFK4_TRIPS</name>
<evidence type="ECO:0000313" key="3">
    <source>
        <dbReference type="EMBL" id="KRY84593.1"/>
    </source>
</evidence>
<keyword evidence="2" id="KW-0472">Membrane</keyword>
<feature type="transmembrane region" description="Helical" evidence="2">
    <location>
        <begin position="158"/>
        <end position="175"/>
    </location>
</feature>
<sequence length="217" mass="25157">MTYKNDEFFEKKLTWYFKHRHTNWFDHFKQILYRVGFPKCLLFKIYPAMMNMLLPKIVFIFILAMVANLCFSSRLSSELDEDEILDSTEENFTRKAGISNLGVVDGSNLTDFPIYSTVNNVSLPKNGSVLVSRKNDDSNPIKKLNNTINVDEIIRSRLFVVFAIFAFLLMCLTGPKRNNTQNVETKPEEARRIKSSEKLQEERRDPPTAVSLNSENK</sequence>
<evidence type="ECO:0000256" key="1">
    <source>
        <dbReference type="SAM" id="MobiDB-lite"/>
    </source>
</evidence>
<organism evidence="3 4">
    <name type="scientific">Trichinella pseudospiralis</name>
    <name type="common">Parasitic roundworm</name>
    <dbReference type="NCBI Taxonomy" id="6337"/>
    <lineage>
        <taxon>Eukaryota</taxon>
        <taxon>Metazoa</taxon>
        <taxon>Ecdysozoa</taxon>
        <taxon>Nematoda</taxon>
        <taxon>Enoplea</taxon>
        <taxon>Dorylaimia</taxon>
        <taxon>Trichinellida</taxon>
        <taxon>Trichinellidae</taxon>
        <taxon>Trichinella</taxon>
    </lineage>
</organism>
<accession>A0A0V1FFK4</accession>
<dbReference type="Proteomes" id="UP000054995">
    <property type="component" value="Unassembled WGS sequence"/>
</dbReference>
<evidence type="ECO:0000256" key="2">
    <source>
        <dbReference type="SAM" id="Phobius"/>
    </source>
</evidence>
<keyword evidence="2" id="KW-1133">Transmembrane helix</keyword>
<proteinExistence type="predicted"/>
<gene>
    <name evidence="3" type="ORF">T4D_16659</name>
</gene>
<dbReference type="EMBL" id="JYDT01000111">
    <property type="protein sequence ID" value="KRY84593.1"/>
    <property type="molecule type" value="Genomic_DNA"/>
</dbReference>
<protein>
    <submittedName>
        <fullName evidence="3">Uncharacterized protein</fullName>
    </submittedName>
</protein>
<reference evidence="3 4" key="1">
    <citation type="submission" date="2015-01" db="EMBL/GenBank/DDBJ databases">
        <title>Evolution of Trichinella species and genotypes.</title>
        <authorList>
            <person name="Korhonen P.K."/>
            <person name="Edoardo P."/>
            <person name="Giuseppe L.R."/>
            <person name="Gasser R.B."/>
        </authorList>
    </citation>
    <scope>NUCLEOTIDE SEQUENCE [LARGE SCALE GENOMIC DNA]</scope>
    <source>
        <strain evidence="3">ISS470</strain>
    </source>
</reference>
<feature type="region of interest" description="Disordered" evidence="1">
    <location>
        <begin position="178"/>
        <end position="217"/>
    </location>
</feature>
<dbReference type="OrthoDB" id="10595330at2759"/>
<comment type="caution">
    <text evidence="3">The sequence shown here is derived from an EMBL/GenBank/DDBJ whole genome shotgun (WGS) entry which is preliminary data.</text>
</comment>
<evidence type="ECO:0000313" key="4">
    <source>
        <dbReference type="Proteomes" id="UP000054995"/>
    </source>
</evidence>
<feature type="transmembrane region" description="Helical" evidence="2">
    <location>
        <begin position="53"/>
        <end position="71"/>
    </location>
</feature>
<keyword evidence="4" id="KW-1185">Reference proteome</keyword>
<dbReference type="AlphaFoldDB" id="A0A0V1FFK4"/>
<keyword evidence="2" id="KW-0812">Transmembrane</keyword>
<feature type="compositionally biased region" description="Basic and acidic residues" evidence="1">
    <location>
        <begin position="185"/>
        <end position="206"/>
    </location>
</feature>